<sequence length="228" mass="25339">METSQAQYKELLREMAAHYNSEAKPTERPETGELYATLHDGRWLRVLCEFVDEGQTLFIAPQALMELKSCFAELPTQPKFCACFRLIKVLLLLPVGAPTRRDPASVVLFDVSGPEHVNLNEVVLERLMTACFPPEGHRGHCHLSHVGKDGLLTVQMKGTSLSILHDIMCVVNKRCQITRPAEGENVALIELFRREDSGPELLSVNRVLVHSLKYFAPESFGATGKGGA</sequence>
<evidence type="ECO:0000313" key="1">
    <source>
        <dbReference type="EMBL" id="KAH9372724.1"/>
    </source>
</evidence>
<comment type="caution">
    <text evidence="1">The sequence shown here is derived from an EMBL/GenBank/DDBJ whole genome shotgun (WGS) entry which is preliminary data.</text>
</comment>
<keyword evidence="2" id="KW-1185">Reference proteome</keyword>
<evidence type="ECO:0008006" key="3">
    <source>
        <dbReference type="Google" id="ProtNLM"/>
    </source>
</evidence>
<dbReference type="VEuPathDB" id="VectorBase:HLOH_049087"/>
<organism evidence="1 2">
    <name type="scientific">Haemaphysalis longicornis</name>
    <name type="common">Bush tick</name>
    <dbReference type="NCBI Taxonomy" id="44386"/>
    <lineage>
        <taxon>Eukaryota</taxon>
        <taxon>Metazoa</taxon>
        <taxon>Ecdysozoa</taxon>
        <taxon>Arthropoda</taxon>
        <taxon>Chelicerata</taxon>
        <taxon>Arachnida</taxon>
        <taxon>Acari</taxon>
        <taxon>Parasitiformes</taxon>
        <taxon>Ixodida</taxon>
        <taxon>Ixodoidea</taxon>
        <taxon>Ixodidae</taxon>
        <taxon>Haemaphysalinae</taxon>
        <taxon>Haemaphysalis</taxon>
    </lineage>
</organism>
<reference evidence="1 2" key="1">
    <citation type="journal article" date="2020" name="Cell">
        <title>Large-Scale Comparative Analyses of Tick Genomes Elucidate Their Genetic Diversity and Vector Capacities.</title>
        <authorList>
            <consortium name="Tick Genome and Microbiome Consortium (TIGMIC)"/>
            <person name="Jia N."/>
            <person name="Wang J."/>
            <person name="Shi W."/>
            <person name="Du L."/>
            <person name="Sun Y."/>
            <person name="Zhan W."/>
            <person name="Jiang J.F."/>
            <person name="Wang Q."/>
            <person name="Zhang B."/>
            <person name="Ji P."/>
            <person name="Bell-Sakyi L."/>
            <person name="Cui X.M."/>
            <person name="Yuan T.T."/>
            <person name="Jiang B.G."/>
            <person name="Yang W.F."/>
            <person name="Lam T.T."/>
            <person name="Chang Q.C."/>
            <person name="Ding S.J."/>
            <person name="Wang X.J."/>
            <person name="Zhu J.G."/>
            <person name="Ruan X.D."/>
            <person name="Zhao L."/>
            <person name="Wei J.T."/>
            <person name="Ye R.Z."/>
            <person name="Que T.C."/>
            <person name="Du C.H."/>
            <person name="Zhou Y.H."/>
            <person name="Cheng J.X."/>
            <person name="Dai P.F."/>
            <person name="Guo W.B."/>
            <person name="Han X.H."/>
            <person name="Huang E.J."/>
            <person name="Li L.F."/>
            <person name="Wei W."/>
            <person name="Gao Y.C."/>
            <person name="Liu J.Z."/>
            <person name="Shao H.Z."/>
            <person name="Wang X."/>
            <person name="Wang C.C."/>
            <person name="Yang T.C."/>
            <person name="Huo Q.B."/>
            <person name="Li W."/>
            <person name="Chen H.Y."/>
            <person name="Chen S.E."/>
            <person name="Zhou L.G."/>
            <person name="Ni X.B."/>
            <person name="Tian J.H."/>
            <person name="Sheng Y."/>
            <person name="Liu T."/>
            <person name="Pan Y.S."/>
            <person name="Xia L.Y."/>
            <person name="Li J."/>
            <person name="Zhao F."/>
            <person name="Cao W.C."/>
        </authorList>
    </citation>
    <scope>NUCLEOTIDE SEQUENCE [LARGE SCALE GENOMIC DNA]</scope>
    <source>
        <strain evidence="1">HaeL-2018</strain>
    </source>
</reference>
<dbReference type="Gene3D" id="2.30.30.140">
    <property type="match status" value="1"/>
</dbReference>
<dbReference type="OrthoDB" id="6489306at2759"/>
<proteinExistence type="predicted"/>
<protein>
    <recommendedName>
        <fullName evidence="3">Tudor domain-containing protein</fullName>
    </recommendedName>
</protein>
<dbReference type="EMBL" id="JABSTR010000006">
    <property type="protein sequence ID" value="KAH9372724.1"/>
    <property type="molecule type" value="Genomic_DNA"/>
</dbReference>
<dbReference type="SUPFAM" id="SSF63748">
    <property type="entry name" value="Tudor/PWWP/MBT"/>
    <property type="match status" value="1"/>
</dbReference>
<gene>
    <name evidence="1" type="ORF">HPB48_000898</name>
</gene>
<name>A0A9J6GEE4_HAELO</name>
<evidence type="ECO:0000313" key="2">
    <source>
        <dbReference type="Proteomes" id="UP000821853"/>
    </source>
</evidence>
<dbReference type="AlphaFoldDB" id="A0A9J6GEE4"/>
<accession>A0A9J6GEE4</accession>
<dbReference type="Proteomes" id="UP000821853">
    <property type="component" value="Chromosome 4"/>
</dbReference>